<feature type="compositionally biased region" description="Pro residues" evidence="2">
    <location>
        <begin position="877"/>
        <end position="890"/>
    </location>
</feature>
<dbReference type="SUPFAM" id="SSF50729">
    <property type="entry name" value="PH domain-like"/>
    <property type="match status" value="1"/>
</dbReference>
<dbReference type="SUPFAM" id="SSF53300">
    <property type="entry name" value="vWA-like"/>
    <property type="match status" value="1"/>
</dbReference>
<feature type="compositionally biased region" description="Basic and acidic residues" evidence="2">
    <location>
        <begin position="114"/>
        <end position="136"/>
    </location>
</feature>
<feature type="domain" description="VWFA" evidence="4">
    <location>
        <begin position="495"/>
        <end position="668"/>
    </location>
</feature>
<feature type="compositionally biased region" description="Basic and acidic residues" evidence="2">
    <location>
        <begin position="254"/>
        <end position="273"/>
    </location>
</feature>
<evidence type="ECO:0000259" key="4">
    <source>
        <dbReference type="PROSITE" id="PS50234"/>
    </source>
</evidence>
<dbReference type="InterPro" id="IPR011993">
    <property type="entry name" value="PH-like_dom_sf"/>
</dbReference>
<dbReference type="PANTHER" id="PTHR10579">
    <property type="entry name" value="CALCIUM-ACTIVATED CHLORIDE CHANNEL REGULATOR"/>
    <property type="match status" value="1"/>
</dbReference>
<feature type="region of interest" description="Disordered" evidence="2">
    <location>
        <begin position="222"/>
        <end position="273"/>
    </location>
</feature>
<evidence type="ECO:0000313" key="5">
    <source>
        <dbReference type="EMBL" id="RPB02227.1"/>
    </source>
</evidence>
<dbReference type="STRING" id="1336337.A0A3N4JVL0"/>
<dbReference type="Gene3D" id="3.40.50.410">
    <property type="entry name" value="von Willebrand factor, type A domain"/>
    <property type="match status" value="1"/>
</dbReference>
<organism evidence="5 6">
    <name type="scientific">Choiromyces venosus 120613-1</name>
    <dbReference type="NCBI Taxonomy" id="1336337"/>
    <lineage>
        <taxon>Eukaryota</taxon>
        <taxon>Fungi</taxon>
        <taxon>Dikarya</taxon>
        <taxon>Ascomycota</taxon>
        <taxon>Pezizomycotina</taxon>
        <taxon>Pezizomycetes</taxon>
        <taxon>Pezizales</taxon>
        <taxon>Tuberaceae</taxon>
        <taxon>Choiromyces</taxon>
    </lineage>
</organism>
<dbReference type="SUPFAM" id="SSF57850">
    <property type="entry name" value="RING/U-box"/>
    <property type="match status" value="1"/>
</dbReference>
<dbReference type="InterPro" id="IPR036465">
    <property type="entry name" value="vWFA_dom_sf"/>
</dbReference>
<keyword evidence="6" id="KW-1185">Reference proteome</keyword>
<dbReference type="AlphaFoldDB" id="A0A3N4JVL0"/>
<dbReference type="Gene3D" id="2.30.29.30">
    <property type="entry name" value="Pleckstrin-homology domain (PH domain)/Phosphotyrosine-binding domain (PTB)"/>
    <property type="match status" value="1"/>
</dbReference>
<dbReference type="Pfam" id="PF00092">
    <property type="entry name" value="VWA"/>
    <property type="match status" value="1"/>
</dbReference>
<evidence type="ECO:0000259" key="3">
    <source>
        <dbReference type="PROSITE" id="PS50089"/>
    </source>
</evidence>
<evidence type="ECO:0000256" key="1">
    <source>
        <dbReference type="PROSITE-ProRule" id="PRU00175"/>
    </source>
</evidence>
<dbReference type="Pfam" id="PF15411">
    <property type="entry name" value="PH_10"/>
    <property type="match status" value="1"/>
</dbReference>
<dbReference type="PROSITE" id="PS50089">
    <property type="entry name" value="ZF_RING_2"/>
    <property type="match status" value="1"/>
</dbReference>
<dbReference type="InterPro" id="IPR013083">
    <property type="entry name" value="Znf_RING/FYVE/PHD"/>
</dbReference>
<reference evidence="5 6" key="1">
    <citation type="journal article" date="2018" name="Nat. Ecol. Evol.">
        <title>Pezizomycetes genomes reveal the molecular basis of ectomycorrhizal truffle lifestyle.</title>
        <authorList>
            <person name="Murat C."/>
            <person name="Payen T."/>
            <person name="Noel B."/>
            <person name="Kuo A."/>
            <person name="Morin E."/>
            <person name="Chen J."/>
            <person name="Kohler A."/>
            <person name="Krizsan K."/>
            <person name="Balestrini R."/>
            <person name="Da Silva C."/>
            <person name="Montanini B."/>
            <person name="Hainaut M."/>
            <person name="Levati E."/>
            <person name="Barry K.W."/>
            <person name="Belfiori B."/>
            <person name="Cichocki N."/>
            <person name="Clum A."/>
            <person name="Dockter R.B."/>
            <person name="Fauchery L."/>
            <person name="Guy J."/>
            <person name="Iotti M."/>
            <person name="Le Tacon F."/>
            <person name="Lindquist E.A."/>
            <person name="Lipzen A."/>
            <person name="Malagnac F."/>
            <person name="Mello A."/>
            <person name="Molinier V."/>
            <person name="Miyauchi S."/>
            <person name="Poulain J."/>
            <person name="Riccioni C."/>
            <person name="Rubini A."/>
            <person name="Sitrit Y."/>
            <person name="Splivallo R."/>
            <person name="Traeger S."/>
            <person name="Wang M."/>
            <person name="Zifcakova L."/>
            <person name="Wipf D."/>
            <person name="Zambonelli A."/>
            <person name="Paolocci F."/>
            <person name="Nowrousian M."/>
            <person name="Ottonello S."/>
            <person name="Baldrian P."/>
            <person name="Spatafora J.W."/>
            <person name="Henrissat B."/>
            <person name="Nagy L.G."/>
            <person name="Aury J.M."/>
            <person name="Wincker P."/>
            <person name="Grigoriev I.V."/>
            <person name="Bonfante P."/>
            <person name="Martin F.M."/>
        </authorList>
    </citation>
    <scope>NUCLEOTIDE SEQUENCE [LARGE SCALE GENOMIC DNA]</scope>
    <source>
        <strain evidence="5 6">120613-1</strain>
    </source>
</reference>
<dbReference type="PANTHER" id="PTHR10579:SF43">
    <property type="entry name" value="ZINC FINGER (C3HC4-TYPE RING FINGER) FAMILY PROTEIN"/>
    <property type="match status" value="1"/>
</dbReference>
<keyword evidence="1" id="KW-0862">Zinc</keyword>
<keyword evidence="1" id="KW-0479">Metal-binding</keyword>
<feature type="domain" description="RING-type" evidence="3">
    <location>
        <begin position="23"/>
        <end position="69"/>
    </location>
</feature>
<dbReference type="InterPro" id="IPR001841">
    <property type="entry name" value="Znf_RING"/>
</dbReference>
<dbReference type="PROSITE" id="PS50234">
    <property type="entry name" value="VWFA"/>
    <property type="match status" value="1"/>
</dbReference>
<dbReference type="Proteomes" id="UP000276215">
    <property type="component" value="Unassembled WGS sequence"/>
</dbReference>
<dbReference type="InterPro" id="IPR002035">
    <property type="entry name" value="VWF_A"/>
</dbReference>
<name>A0A3N4JVL0_9PEZI</name>
<gene>
    <name evidence="5" type="ORF">L873DRAFT_1674275</name>
</gene>
<feature type="compositionally biased region" description="Polar residues" evidence="2">
    <location>
        <begin position="167"/>
        <end position="179"/>
    </location>
</feature>
<accession>A0A3N4JVL0</accession>
<dbReference type="OrthoDB" id="299997at2759"/>
<evidence type="ECO:0000256" key="2">
    <source>
        <dbReference type="SAM" id="MobiDB-lite"/>
    </source>
</evidence>
<dbReference type="SMART" id="SM00327">
    <property type="entry name" value="VWA"/>
    <property type="match status" value="1"/>
</dbReference>
<dbReference type="InterPro" id="IPR051266">
    <property type="entry name" value="CLCR"/>
</dbReference>
<feature type="region of interest" description="Disordered" evidence="2">
    <location>
        <begin position="94"/>
        <end position="195"/>
    </location>
</feature>
<evidence type="ECO:0000313" key="6">
    <source>
        <dbReference type="Proteomes" id="UP000276215"/>
    </source>
</evidence>
<protein>
    <recommendedName>
        <fullName evidence="7">von Willebrand and RING finger domain-containing protein</fullName>
    </recommendedName>
</protein>
<sequence>MAGMLDMDRSRNRRDRTFIGSHCAVCEEPLEHTLRGERVLQFSCTHVSHEACFYEYIKEVDTQFCPECNAPLGLDSSRGGNVLDIGIELGSPQYENYSTRTRSRQGSRASSLNRESRTESRSDMRDSTGPRHENGHWRNNSGASAGEFPDPVLAPPAVRRHDYDVQSLESELSPRNSMASPIPPPTVTVKSEFPTITRSKAQQSLTCLVTVEIPDRKMQHLYPEDSIPPVPALPPTYEQPYHPPSPTNRSQYSFEREGAGTRQRERDAEKERENEALAAITEDLRLRVENWHGLDFGRFGKLRLRGTIKVGKDCQAWQELECYLFSEMLICVKDKKSSASASQWSNGVNKKRGVKCTLKGSILIKKHLKKVSDSNENLHILTLSLSVAELPQFHLLFPTNNQMDQWHRALLDLNAVEPASAMRSPQYEDKRNSNSDVEDDDFRTTKTTRRVSSVNSTYSGTHGGGRSVITAPTEYTASIRGARPQIPPAVHIPLDIIVVIPVSSSMQGLKINLIRDSLKFLIHNLGERDRMGLVTFGSSSGGVALTSLLAKSWNGWAKVVNSIRPVGQKSLRTDVVDGANVAMDLLMQRKSSNPIASILLISDSSTSDTENVDFVVSRAEAAKITIHSFGLGLTHKPDTMIELSTRTKGQFTYVKDWMMLRECVAGCIGSLQTLSHQNAKLRLKLPEGSPARFVKISGALHVSKRSSGREAEASLGDLHFGDKKGLDVLVQLVISPDSSQGEMAPQDAWESIVSGLEALGGSADQDESRTISIEEVPLIQADLTYSDIQREGTLSQLSRPHLLAITMLPASPRKSSRPGSPPIPPHPMVVQRRMELLTSDMLSRALTLISRGQHDRAHTLLTETRTILKGLGKGGLPPLPSPSPSIPLPEVPEGGSGGHTPTATPPLETNFTPASGIDAATVSALDAELESALEWISHPAVFVRDSRKAVLQAIGVISSQRSITFRTACESLYAERVAGVKRLSIQAREWRDTEDSLMEED</sequence>
<feature type="compositionally biased region" description="Polar residues" evidence="2">
    <location>
        <begin position="94"/>
        <end position="113"/>
    </location>
</feature>
<dbReference type="EMBL" id="ML120369">
    <property type="protein sequence ID" value="RPB02227.1"/>
    <property type="molecule type" value="Genomic_DNA"/>
</dbReference>
<evidence type="ECO:0008006" key="7">
    <source>
        <dbReference type="Google" id="ProtNLM"/>
    </source>
</evidence>
<feature type="region of interest" description="Disordered" evidence="2">
    <location>
        <begin position="421"/>
        <end position="469"/>
    </location>
</feature>
<dbReference type="Gene3D" id="3.30.40.10">
    <property type="entry name" value="Zinc/RING finger domain, C3HC4 (zinc finger)"/>
    <property type="match status" value="1"/>
</dbReference>
<keyword evidence="1" id="KW-0863">Zinc-finger</keyword>
<feature type="region of interest" description="Disordered" evidence="2">
    <location>
        <begin position="872"/>
        <end position="904"/>
    </location>
</feature>
<proteinExistence type="predicted"/>
<dbReference type="GO" id="GO:0008270">
    <property type="term" value="F:zinc ion binding"/>
    <property type="evidence" value="ECO:0007669"/>
    <property type="project" value="UniProtKB-KW"/>
</dbReference>